<sequence>MNSSSEKAWQYYQRIKARSLVNNDISLANSNYFQVRQKCLYYELEPARQVTTITLLCFLRTPNLALVVTVLLGTILTATPLAATPLTATILVASLLIASLLVAAILVAAILTAAILIAAILIATILAFVDVILIVLWVSDWVVSAVFTISSNEIRQILEANLLFTLDCLKSIGCGNVIRRSLPLVAAVVLVAVSSILVAVASILVAVTGILVASTGILVAVTGTLVASTGILRTAALPTLPGVFGPFVARPSSPAGILVRVS</sequence>
<dbReference type="AlphaFoldDB" id="E9EIZ5"/>
<evidence type="ECO:0000256" key="1">
    <source>
        <dbReference type="SAM" id="Phobius"/>
    </source>
</evidence>
<gene>
    <name evidence="2" type="ORF">MAC_09843</name>
</gene>
<dbReference type="EMBL" id="GL698694">
    <property type="protein sequence ID" value="EFY84112.1"/>
    <property type="molecule type" value="Genomic_DNA"/>
</dbReference>
<keyword evidence="1" id="KW-1133">Transmembrane helix</keyword>
<keyword evidence="3" id="KW-1185">Reference proteome</keyword>
<accession>E9EIZ5</accession>
<feature type="transmembrane region" description="Helical" evidence="1">
    <location>
        <begin position="64"/>
        <end position="83"/>
    </location>
</feature>
<feature type="transmembrane region" description="Helical" evidence="1">
    <location>
        <begin position="90"/>
        <end position="111"/>
    </location>
</feature>
<proteinExistence type="predicted"/>
<dbReference type="HOGENOM" id="CLU_1062031_0_0_1"/>
<keyword evidence="1" id="KW-0812">Transmembrane</keyword>
<keyword evidence="1" id="KW-0472">Membrane</keyword>
<name>E9EIZ5_METAQ</name>
<dbReference type="Proteomes" id="UP000002499">
    <property type="component" value="Unassembled WGS sequence"/>
</dbReference>
<evidence type="ECO:0000313" key="2">
    <source>
        <dbReference type="EMBL" id="EFY84112.1"/>
    </source>
</evidence>
<feature type="transmembrane region" description="Helical" evidence="1">
    <location>
        <begin position="210"/>
        <end position="232"/>
    </location>
</feature>
<organism evidence="3">
    <name type="scientific">Metarhizium acridum (strain CQMa 102)</name>
    <dbReference type="NCBI Taxonomy" id="655827"/>
    <lineage>
        <taxon>Eukaryota</taxon>
        <taxon>Fungi</taxon>
        <taxon>Dikarya</taxon>
        <taxon>Ascomycota</taxon>
        <taxon>Pezizomycotina</taxon>
        <taxon>Sordariomycetes</taxon>
        <taxon>Hypocreomycetidae</taxon>
        <taxon>Hypocreales</taxon>
        <taxon>Clavicipitaceae</taxon>
        <taxon>Metarhizium</taxon>
    </lineage>
</organism>
<reference evidence="2 3" key="1">
    <citation type="journal article" date="2011" name="PLoS Genet.">
        <title>Genome sequencing and comparative transcriptomics of the model entomopathogenic fungi Metarhizium anisopliae and M. acridum.</title>
        <authorList>
            <person name="Gao Q."/>
            <person name="Jin K."/>
            <person name="Ying S.H."/>
            <person name="Zhang Y."/>
            <person name="Xiao G."/>
            <person name="Shang Y."/>
            <person name="Duan Z."/>
            <person name="Hu X."/>
            <person name="Xie X.Q."/>
            <person name="Zhou G."/>
            <person name="Peng G."/>
            <person name="Luo Z."/>
            <person name="Huang W."/>
            <person name="Wang B."/>
            <person name="Fang W."/>
            <person name="Wang S."/>
            <person name="Zhong Y."/>
            <person name="Ma L.J."/>
            <person name="St Leger R.J."/>
            <person name="Zhao G.P."/>
            <person name="Pei Y."/>
            <person name="Feng M.G."/>
            <person name="Xia Y."/>
            <person name="Wang C."/>
        </authorList>
    </citation>
    <scope>NUCLEOTIDE SEQUENCE [LARGE SCALE GENOMIC DNA]</scope>
    <source>
        <strain evidence="2 3">CQMa 102</strain>
    </source>
</reference>
<protein>
    <submittedName>
        <fullName evidence="2">Uncharacterized protein</fullName>
    </submittedName>
</protein>
<dbReference type="InParanoid" id="E9EIZ5"/>
<feature type="transmembrane region" description="Helical" evidence="1">
    <location>
        <begin position="184"/>
        <end position="204"/>
    </location>
</feature>
<evidence type="ECO:0000313" key="3">
    <source>
        <dbReference type="Proteomes" id="UP000002499"/>
    </source>
</evidence>
<feature type="transmembrane region" description="Helical" evidence="1">
    <location>
        <begin position="117"/>
        <end position="138"/>
    </location>
</feature>